<feature type="transmembrane region" description="Helical" evidence="8">
    <location>
        <begin position="514"/>
        <end position="533"/>
    </location>
</feature>
<dbReference type="OrthoDB" id="9790211at2"/>
<name>A0A1X7AFX9_9GAMM</name>
<evidence type="ECO:0000256" key="3">
    <source>
        <dbReference type="ARBA" id="ARBA00022475"/>
    </source>
</evidence>
<evidence type="ECO:0000256" key="8">
    <source>
        <dbReference type="RuleBase" id="RU363032"/>
    </source>
</evidence>
<evidence type="ECO:0000256" key="4">
    <source>
        <dbReference type="ARBA" id="ARBA00022519"/>
    </source>
</evidence>
<feature type="transmembrane region" description="Helical" evidence="8">
    <location>
        <begin position="460"/>
        <end position="481"/>
    </location>
</feature>
<accession>A0A1X7AFX9</accession>
<keyword evidence="2 8" id="KW-0813">Transport</keyword>
<keyword evidence="3" id="KW-1003">Cell membrane</keyword>
<keyword evidence="11" id="KW-1185">Reference proteome</keyword>
<feature type="transmembrane region" description="Helical" evidence="8">
    <location>
        <begin position="12"/>
        <end position="34"/>
    </location>
</feature>
<keyword evidence="5 8" id="KW-0812">Transmembrane</keyword>
<feature type="transmembrane region" description="Helical" evidence="8">
    <location>
        <begin position="408"/>
        <end position="428"/>
    </location>
</feature>
<protein>
    <submittedName>
        <fullName evidence="10">Sulfate transport system permease protein CysW</fullName>
    </submittedName>
</protein>
<dbReference type="PROSITE" id="PS50928">
    <property type="entry name" value="ABC_TM1"/>
    <property type="match status" value="2"/>
</dbReference>
<keyword evidence="6 8" id="KW-1133">Transmembrane helix</keyword>
<feature type="transmembrane region" description="Helical" evidence="8">
    <location>
        <begin position="182"/>
        <end position="208"/>
    </location>
</feature>
<reference evidence="10 11" key="1">
    <citation type="submission" date="2017-03" db="EMBL/GenBank/DDBJ databases">
        <authorList>
            <person name="Afonso C.L."/>
            <person name="Miller P.J."/>
            <person name="Scott M.A."/>
            <person name="Spackman E."/>
            <person name="Goraichik I."/>
            <person name="Dimitrov K.M."/>
            <person name="Suarez D.L."/>
            <person name="Swayne D.E."/>
        </authorList>
    </citation>
    <scope>NUCLEOTIDE SEQUENCE [LARGE SCALE GENOMIC DNA]</scope>
    <source>
        <strain evidence="10">SB41UT1</strain>
    </source>
</reference>
<feature type="transmembrane region" description="Helical" evidence="8">
    <location>
        <begin position="139"/>
        <end position="161"/>
    </location>
</feature>
<dbReference type="GO" id="GO:0055085">
    <property type="term" value="P:transmembrane transport"/>
    <property type="evidence" value="ECO:0007669"/>
    <property type="project" value="InterPro"/>
</dbReference>
<dbReference type="EMBL" id="FWPT01000002">
    <property type="protein sequence ID" value="SMA38886.1"/>
    <property type="molecule type" value="Genomic_DNA"/>
</dbReference>
<feature type="transmembrane region" description="Helical" evidence="8">
    <location>
        <begin position="370"/>
        <end position="388"/>
    </location>
</feature>
<dbReference type="AlphaFoldDB" id="A0A1X7AFX9"/>
<sequence length="540" mass="60061">MLSGQGNYSWPVTLFGLLITALILFPVGSLLFSWRDVQVEIWQHMLSTQLPELIGNTLILVAGVAVGVTVLGTSLAALISLCDFPGRRWLEWALMLPFAVPAYVLAFVYLGLFDFSSPLQGWMRNNIEGFTWLDIRTPFGVIAILVLVFYPYVYMLARGAFQGQSRSLFEASRLLGMSPWRTFFRVTLPVARPAIAGGVILAVMETLADFGTVSVFNYNTFTTAIYKAWFGFFNLQAAAQLATLLLAFIVLILMFEKSFKGQVGLSQSERQRLNKRHRLSGSKAWLATGFSCLIFALAFVLPVIQLLYWVITDALQDFDTRYWQLLFHTLALSSSAALITVAVACMIILGKRFQPGWFTSFVEKAGNIGYALPGSLLAVSVMMLFGFLDNELIIPVKEWLGLPAEQLLLGSLFALLLAYMIRFLAVALKPVSAAFERVRPAMHEAARILGHKPASVARRVYLPLVMPGLLTAMLLVFVDVLKEMPATLLMRPFGWDTFAVRIHEMTAEGEWERAALPAISLIVAGLIPVILLIRRSRIET</sequence>
<organism evidence="10 11">
    <name type="scientific">Parendozoicomonas haliclonae</name>
    <dbReference type="NCBI Taxonomy" id="1960125"/>
    <lineage>
        <taxon>Bacteria</taxon>
        <taxon>Pseudomonadati</taxon>
        <taxon>Pseudomonadota</taxon>
        <taxon>Gammaproteobacteria</taxon>
        <taxon>Oceanospirillales</taxon>
        <taxon>Endozoicomonadaceae</taxon>
        <taxon>Parendozoicomonas</taxon>
    </lineage>
</organism>
<dbReference type="PANTHER" id="PTHR43357">
    <property type="entry name" value="INNER MEMBRANE ABC TRANSPORTER PERMEASE PROTEIN YDCV"/>
    <property type="match status" value="1"/>
</dbReference>
<dbReference type="Proteomes" id="UP000196573">
    <property type="component" value="Unassembled WGS sequence"/>
</dbReference>
<evidence type="ECO:0000259" key="9">
    <source>
        <dbReference type="PROSITE" id="PS50928"/>
    </source>
</evidence>
<feature type="transmembrane region" description="Helical" evidence="8">
    <location>
        <begin position="93"/>
        <end position="113"/>
    </location>
</feature>
<dbReference type="GO" id="GO:0005886">
    <property type="term" value="C:plasma membrane"/>
    <property type="evidence" value="ECO:0007669"/>
    <property type="project" value="UniProtKB-SubCell"/>
</dbReference>
<dbReference type="InterPro" id="IPR000515">
    <property type="entry name" value="MetI-like"/>
</dbReference>
<dbReference type="PANTHER" id="PTHR43357:SF3">
    <property type="entry name" value="FE(3+)-TRANSPORT SYSTEM PERMEASE PROTEIN FBPB 2"/>
    <property type="match status" value="1"/>
</dbReference>
<evidence type="ECO:0000256" key="2">
    <source>
        <dbReference type="ARBA" id="ARBA00022448"/>
    </source>
</evidence>
<feature type="transmembrane region" description="Helical" evidence="8">
    <location>
        <begin position="323"/>
        <end position="349"/>
    </location>
</feature>
<evidence type="ECO:0000256" key="5">
    <source>
        <dbReference type="ARBA" id="ARBA00022692"/>
    </source>
</evidence>
<dbReference type="Pfam" id="PF00528">
    <property type="entry name" value="BPD_transp_1"/>
    <property type="match status" value="2"/>
</dbReference>
<dbReference type="CDD" id="cd06261">
    <property type="entry name" value="TM_PBP2"/>
    <property type="match status" value="2"/>
</dbReference>
<evidence type="ECO:0000256" key="1">
    <source>
        <dbReference type="ARBA" id="ARBA00004429"/>
    </source>
</evidence>
<evidence type="ECO:0000313" key="10">
    <source>
        <dbReference type="EMBL" id="SMA38886.1"/>
    </source>
</evidence>
<evidence type="ECO:0000256" key="7">
    <source>
        <dbReference type="ARBA" id="ARBA00023136"/>
    </source>
</evidence>
<gene>
    <name evidence="10" type="primary">cysW</name>
    <name evidence="10" type="ORF">EHSB41UT_00939</name>
</gene>
<evidence type="ECO:0000313" key="11">
    <source>
        <dbReference type="Proteomes" id="UP000196573"/>
    </source>
</evidence>
<dbReference type="SUPFAM" id="SSF161098">
    <property type="entry name" value="MetI-like"/>
    <property type="match status" value="2"/>
</dbReference>
<comment type="subcellular location">
    <subcellularLocation>
        <location evidence="1">Cell inner membrane</location>
        <topology evidence="1">Multi-pass membrane protein</topology>
    </subcellularLocation>
    <subcellularLocation>
        <location evidence="8">Cell membrane</location>
        <topology evidence="8">Multi-pass membrane protein</topology>
    </subcellularLocation>
</comment>
<keyword evidence="7 8" id="KW-0472">Membrane</keyword>
<comment type="similarity">
    <text evidence="8">Belongs to the binding-protein-dependent transport system permease family.</text>
</comment>
<feature type="transmembrane region" description="Helical" evidence="8">
    <location>
        <begin position="228"/>
        <end position="255"/>
    </location>
</feature>
<evidence type="ECO:0000256" key="6">
    <source>
        <dbReference type="ARBA" id="ARBA00022989"/>
    </source>
</evidence>
<feature type="transmembrane region" description="Helical" evidence="8">
    <location>
        <begin position="54"/>
        <end position="81"/>
    </location>
</feature>
<dbReference type="FunFam" id="1.10.3720.10:FF:000088">
    <property type="entry name" value="Iron(III) ABC transporter, permease protein"/>
    <property type="match status" value="1"/>
</dbReference>
<keyword evidence="4" id="KW-0997">Cell inner membrane</keyword>
<dbReference type="InterPro" id="IPR035906">
    <property type="entry name" value="MetI-like_sf"/>
</dbReference>
<feature type="transmembrane region" description="Helical" evidence="8">
    <location>
        <begin position="284"/>
        <end position="311"/>
    </location>
</feature>
<dbReference type="Gene3D" id="1.10.3720.10">
    <property type="entry name" value="MetI-like"/>
    <property type="match status" value="2"/>
</dbReference>
<feature type="domain" description="ABC transmembrane type-1" evidence="9">
    <location>
        <begin position="54"/>
        <end position="254"/>
    </location>
</feature>
<proteinExistence type="inferred from homology"/>
<feature type="domain" description="ABC transmembrane type-1" evidence="9">
    <location>
        <begin position="326"/>
        <end position="532"/>
    </location>
</feature>